<dbReference type="SUPFAM" id="SSF54427">
    <property type="entry name" value="NTF2-like"/>
    <property type="match status" value="1"/>
</dbReference>
<comment type="caution">
    <text evidence="2">The sequence shown here is derived from an EMBL/GenBank/DDBJ whole genome shotgun (WGS) entry which is preliminary data.</text>
</comment>
<dbReference type="InterPro" id="IPR032710">
    <property type="entry name" value="NTF2-like_dom_sf"/>
</dbReference>
<organism evidence="2 3">
    <name type="scientific">Nocardia transvalensis</name>
    <dbReference type="NCBI Taxonomy" id="37333"/>
    <lineage>
        <taxon>Bacteria</taxon>
        <taxon>Bacillati</taxon>
        <taxon>Actinomycetota</taxon>
        <taxon>Actinomycetes</taxon>
        <taxon>Mycobacteriales</taxon>
        <taxon>Nocardiaceae</taxon>
        <taxon>Nocardia</taxon>
    </lineage>
</organism>
<dbReference type="Proteomes" id="UP000540412">
    <property type="component" value="Unassembled WGS sequence"/>
</dbReference>
<evidence type="ECO:0000313" key="3">
    <source>
        <dbReference type="Proteomes" id="UP000540412"/>
    </source>
</evidence>
<keyword evidence="3" id="KW-1185">Reference proteome</keyword>
<protein>
    <recommendedName>
        <fullName evidence="1">SnoaL-like domain-containing protein</fullName>
    </recommendedName>
</protein>
<dbReference type="EMBL" id="JACHIT010000001">
    <property type="protein sequence ID" value="MBB5911918.1"/>
    <property type="molecule type" value="Genomic_DNA"/>
</dbReference>
<dbReference type="RefSeq" id="WP_051163205.1">
    <property type="nucleotide sequence ID" value="NZ_JACHIT010000001.1"/>
</dbReference>
<feature type="domain" description="SnoaL-like" evidence="1">
    <location>
        <begin position="54"/>
        <end position="171"/>
    </location>
</feature>
<accession>A0A7W9P9Z2</accession>
<evidence type="ECO:0000313" key="2">
    <source>
        <dbReference type="EMBL" id="MBB5911918.1"/>
    </source>
</evidence>
<gene>
    <name evidence="2" type="ORF">BJY24_000785</name>
</gene>
<evidence type="ECO:0000259" key="1">
    <source>
        <dbReference type="Pfam" id="PF13577"/>
    </source>
</evidence>
<name>A0A7W9P9Z2_9NOCA</name>
<dbReference type="InterPro" id="IPR037401">
    <property type="entry name" value="SnoaL-like"/>
</dbReference>
<dbReference type="AlphaFoldDB" id="A0A7W9P9Z2"/>
<dbReference type="PROSITE" id="PS51318">
    <property type="entry name" value="TAT"/>
    <property type="match status" value="1"/>
</dbReference>
<dbReference type="Pfam" id="PF13577">
    <property type="entry name" value="SnoaL_4"/>
    <property type="match status" value="1"/>
</dbReference>
<reference evidence="2 3" key="1">
    <citation type="submission" date="2020-08" db="EMBL/GenBank/DDBJ databases">
        <title>Sequencing the genomes of 1000 actinobacteria strains.</title>
        <authorList>
            <person name="Klenk H.-P."/>
        </authorList>
    </citation>
    <scope>NUCLEOTIDE SEQUENCE [LARGE SCALE GENOMIC DNA]</scope>
    <source>
        <strain evidence="2 3">DSM 43582</strain>
    </source>
</reference>
<dbReference type="InterPro" id="IPR006311">
    <property type="entry name" value="TAT_signal"/>
</dbReference>
<sequence length="184" mass="19741">MSAHINWSLTGRRALRTAAVIGTAVVIGAGASVAGAGPAEPPGVYSAADTAAEFQAITQLKTNYFADIDAKNWAALRELLAPDVVVDTTGSAGPVFTNRDQFIVFLQLTLGAAQTHHQGFDPQIEVISPTEAKAVWRMEDVLIFGGVGGVHGYGWYQDEYRKVDGAWVVTYSKLTRSHIDLVRP</sequence>
<proteinExistence type="predicted"/>
<dbReference type="Gene3D" id="3.10.450.50">
    <property type="match status" value="1"/>
</dbReference>